<dbReference type="RefSeq" id="WP_138190222.1">
    <property type="nucleotide sequence ID" value="NZ_VBWP01000002.1"/>
</dbReference>
<dbReference type="Pfam" id="PF01047">
    <property type="entry name" value="MarR"/>
    <property type="match status" value="1"/>
</dbReference>
<dbReference type="AlphaFoldDB" id="A0A5R8QEZ7"/>
<evidence type="ECO:0000256" key="1">
    <source>
        <dbReference type="ARBA" id="ARBA00023015"/>
    </source>
</evidence>
<dbReference type="GO" id="GO:0006950">
    <property type="term" value="P:response to stress"/>
    <property type="evidence" value="ECO:0007669"/>
    <property type="project" value="TreeGrafter"/>
</dbReference>
<dbReference type="Gene3D" id="1.10.10.10">
    <property type="entry name" value="Winged helix-like DNA-binding domain superfamily/Winged helix DNA-binding domain"/>
    <property type="match status" value="1"/>
</dbReference>
<accession>A0A5R8QEZ7</accession>
<dbReference type="PROSITE" id="PS50995">
    <property type="entry name" value="HTH_MARR_2"/>
    <property type="match status" value="1"/>
</dbReference>
<comment type="caution">
    <text evidence="4">The sequence shown here is derived from an EMBL/GenBank/DDBJ whole genome shotgun (WGS) entry which is preliminary data.</text>
</comment>
<gene>
    <name evidence="4" type="ORF">FEZ08_02910</name>
</gene>
<keyword evidence="1" id="KW-0805">Transcription regulation</keyword>
<evidence type="ECO:0000259" key="3">
    <source>
        <dbReference type="PROSITE" id="PS50995"/>
    </source>
</evidence>
<dbReference type="InterPro" id="IPR000835">
    <property type="entry name" value="HTH_MarR-typ"/>
</dbReference>
<evidence type="ECO:0000313" key="5">
    <source>
        <dbReference type="Proteomes" id="UP000306912"/>
    </source>
</evidence>
<reference evidence="4 5" key="1">
    <citation type="submission" date="2019-05" db="EMBL/GenBank/DDBJ databases">
        <title>Culicoidintestinum kansasii gen. nov., sp. nov. from the gastrointestinal tract of the biting midge, Culicoides sonorensis.</title>
        <authorList>
            <person name="Neupane S."/>
            <person name="Ghosh A."/>
            <person name="Gunther S."/>
            <person name="Martin K."/>
            <person name="Zurek L."/>
        </authorList>
    </citation>
    <scope>NUCLEOTIDE SEQUENCE [LARGE SCALE GENOMIC DNA]</scope>
    <source>
        <strain evidence="4 5">CS-1</strain>
    </source>
</reference>
<dbReference type="SUPFAM" id="SSF46785">
    <property type="entry name" value="Winged helix' DNA-binding domain"/>
    <property type="match status" value="1"/>
</dbReference>
<feature type="domain" description="HTH marR-type" evidence="3">
    <location>
        <begin position="1"/>
        <end position="135"/>
    </location>
</feature>
<keyword evidence="2" id="KW-0804">Transcription</keyword>
<dbReference type="SMART" id="SM00347">
    <property type="entry name" value="HTH_MARR"/>
    <property type="match status" value="1"/>
</dbReference>
<dbReference type="InterPro" id="IPR036390">
    <property type="entry name" value="WH_DNA-bd_sf"/>
</dbReference>
<dbReference type="EMBL" id="VBWP01000002">
    <property type="protein sequence ID" value="TLG76585.1"/>
    <property type="molecule type" value="Genomic_DNA"/>
</dbReference>
<sequence>MACVDTWLLFLKAHRTLNAKLDKALSYSELTLSEFSVLEMLRKNGSQPIQQIGNCLGLTSGTMTYTVNKLEEKSYIVRKNCTNDHRVYYASLTDSGQAYIENCFAGYYKAMDDIFNKLSPQQQADLSELLYTIIDE</sequence>
<evidence type="ECO:0000256" key="2">
    <source>
        <dbReference type="ARBA" id="ARBA00023163"/>
    </source>
</evidence>
<proteinExistence type="predicted"/>
<keyword evidence="5" id="KW-1185">Reference proteome</keyword>
<dbReference type="OrthoDB" id="9799747at2"/>
<name>A0A5R8QEZ7_9FIRM</name>
<protein>
    <submittedName>
        <fullName evidence="4">MarR family transcriptional regulator</fullName>
    </submittedName>
</protein>
<organism evidence="4 5">
    <name type="scientific">Culicoidibacter larvae</name>
    <dbReference type="NCBI Taxonomy" id="2579976"/>
    <lineage>
        <taxon>Bacteria</taxon>
        <taxon>Bacillati</taxon>
        <taxon>Bacillota</taxon>
        <taxon>Culicoidibacteria</taxon>
        <taxon>Culicoidibacterales</taxon>
        <taxon>Culicoidibacteraceae</taxon>
        <taxon>Culicoidibacter</taxon>
    </lineage>
</organism>
<dbReference type="PANTHER" id="PTHR33164">
    <property type="entry name" value="TRANSCRIPTIONAL REGULATOR, MARR FAMILY"/>
    <property type="match status" value="1"/>
</dbReference>
<dbReference type="InterPro" id="IPR039422">
    <property type="entry name" value="MarR/SlyA-like"/>
</dbReference>
<evidence type="ECO:0000313" key="4">
    <source>
        <dbReference type="EMBL" id="TLG76585.1"/>
    </source>
</evidence>
<dbReference type="PANTHER" id="PTHR33164:SF56">
    <property type="entry name" value="HTH-TYPE TRANSCRIPTIONAL REGULATOR MHQR"/>
    <property type="match status" value="1"/>
</dbReference>
<dbReference type="InParanoid" id="A0A5R8QEZ7"/>
<dbReference type="GO" id="GO:0003700">
    <property type="term" value="F:DNA-binding transcription factor activity"/>
    <property type="evidence" value="ECO:0007669"/>
    <property type="project" value="InterPro"/>
</dbReference>
<dbReference type="InterPro" id="IPR036388">
    <property type="entry name" value="WH-like_DNA-bd_sf"/>
</dbReference>
<dbReference type="Proteomes" id="UP000306912">
    <property type="component" value="Unassembled WGS sequence"/>
</dbReference>